<name>D1NTF6_9BIFI</name>
<dbReference type="InterPro" id="IPR051491">
    <property type="entry name" value="Recombinase/Transposase-rel"/>
</dbReference>
<dbReference type="InterPro" id="IPR048046">
    <property type="entry name" value="Transpos_IS607"/>
</dbReference>
<feature type="domain" description="Resolvase/invertase-type recombinase catalytic" evidence="1">
    <location>
        <begin position="91"/>
        <end position="229"/>
    </location>
</feature>
<reference evidence="2 4" key="1">
    <citation type="submission" date="2009-11" db="EMBL/GenBank/DDBJ databases">
        <authorList>
            <person name="Weinstock G."/>
            <person name="Sodergren E."/>
            <person name="Clifton S."/>
            <person name="Fulton L."/>
            <person name="Fulton B."/>
            <person name="Courtney L."/>
            <person name="Fronick C."/>
            <person name="Harrison M."/>
            <person name="Strong C."/>
            <person name="Farmer C."/>
            <person name="Delahaunty K."/>
            <person name="Markovic C."/>
            <person name="Hall O."/>
            <person name="Minx P."/>
            <person name="Tomlinson C."/>
            <person name="Mitreva M."/>
            <person name="Nelson J."/>
            <person name="Hou S."/>
            <person name="Wollam A."/>
            <person name="Pepin K.H."/>
            <person name="Johnson M."/>
            <person name="Bhonagiri V."/>
            <person name="Nash W.E."/>
            <person name="Warren W."/>
            <person name="Chinwalla A."/>
            <person name="Mardis E.R."/>
            <person name="Wilson R.K."/>
        </authorList>
    </citation>
    <scope>NUCLEOTIDE SEQUENCE [LARGE SCALE GENOMIC DNA]</scope>
    <source>
        <strain evidence="2 4">DSM 20093</strain>
    </source>
</reference>
<sequence length="229" mass="25578">MGRNGEGQKGLQPADFLICFLLFSYAIICCMKVRDWAGLEHFNPQTVWKWCREGTMPDRVTVERSPSGAYMIYDPKYETASRVPVDSGSLRTVCYARVSCADQKADLQRQADRLKAFAIGMGVEHPEVVMETGSGMNDKRRKLNRLLADPTVGTIIVEHRDRLARMNAGLVESALKAQGRRVIVVDDTELDDDLVRDMTEALTSFCARLYGRRAAKHKAQAALKAAHDA</sequence>
<dbReference type="GO" id="GO:0000150">
    <property type="term" value="F:DNA strand exchange activity"/>
    <property type="evidence" value="ECO:0007669"/>
    <property type="project" value="InterPro"/>
</dbReference>
<accession>D1NTF6</accession>
<dbReference type="EMBL" id="ABXB03000002">
    <property type="protein sequence ID" value="EFA23010.1"/>
    <property type="molecule type" value="Genomic_DNA"/>
</dbReference>
<dbReference type="eggNOG" id="COG2452">
    <property type="taxonomic scope" value="Bacteria"/>
</dbReference>
<evidence type="ECO:0000313" key="3">
    <source>
        <dbReference type="EMBL" id="KFI57678.1"/>
    </source>
</evidence>
<dbReference type="InterPro" id="IPR036162">
    <property type="entry name" value="Resolvase-like_N_sf"/>
</dbReference>
<keyword evidence="5" id="KW-1185">Reference proteome</keyword>
<dbReference type="AlphaFoldDB" id="D1NTF6"/>
<proteinExistence type="predicted"/>
<comment type="caution">
    <text evidence="2">The sequence shown here is derived from an EMBL/GenBank/DDBJ whole genome shotgun (WGS) entry which is preliminary data.</text>
</comment>
<dbReference type="PANTHER" id="PTHR36172:SF1">
    <property type="entry name" value="RESOLVASE-RELATED"/>
    <property type="match status" value="1"/>
</dbReference>
<dbReference type="Pfam" id="PF00239">
    <property type="entry name" value="Resolvase"/>
    <property type="match status" value="1"/>
</dbReference>
<organism evidence="2 4">
    <name type="scientific">Bifidobacterium gallicum DSM 20093 = LMG 11596</name>
    <dbReference type="NCBI Taxonomy" id="561180"/>
    <lineage>
        <taxon>Bacteria</taxon>
        <taxon>Bacillati</taxon>
        <taxon>Actinomycetota</taxon>
        <taxon>Actinomycetes</taxon>
        <taxon>Bifidobacteriales</taxon>
        <taxon>Bifidobacteriaceae</taxon>
        <taxon>Bifidobacterium</taxon>
    </lineage>
</organism>
<dbReference type="Proteomes" id="UP000029074">
    <property type="component" value="Unassembled WGS sequence"/>
</dbReference>
<dbReference type="PROSITE" id="PS51736">
    <property type="entry name" value="RECOMBINASES_3"/>
    <property type="match status" value="1"/>
</dbReference>
<dbReference type="InterPro" id="IPR041718">
    <property type="entry name" value="IS607_transposase-like"/>
</dbReference>
<dbReference type="Gene3D" id="1.10.287.2170">
    <property type="match status" value="1"/>
</dbReference>
<dbReference type="Gene3D" id="3.40.50.1390">
    <property type="entry name" value="Resolvase, N-terminal catalytic domain"/>
    <property type="match status" value="1"/>
</dbReference>
<evidence type="ECO:0000313" key="2">
    <source>
        <dbReference type="EMBL" id="EFA23010.1"/>
    </source>
</evidence>
<evidence type="ECO:0000259" key="1">
    <source>
        <dbReference type="PROSITE" id="PS51736"/>
    </source>
</evidence>
<dbReference type="PANTHER" id="PTHR36172">
    <property type="match status" value="1"/>
</dbReference>
<dbReference type="EMBL" id="JGYW01000009">
    <property type="protein sequence ID" value="KFI57678.1"/>
    <property type="molecule type" value="Genomic_DNA"/>
</dbReference>
<dbReference type="NCBIfam" id="NF033518">
    <property type="entry name" value="transpos_IS607"/>
    <property type="match status" value="1"/>
</dbReference>
<dbReference type="CDD" id="cd03769">
    <property type="entry name" value="SR_IS607_transposase_like"/>
    <property type="match status" value="1"/>
</dbReference>
<dbReference type="Proteomes" id="UP000003656">
    <property type="component" value="Unassembled WGS sequence"/>
</dbReference>
<evidence type="ECO:0000313" key="4">
    <source>
        <dbReference type="Proteomes" id="UP000003656"/>
    </source>
</evidence>
<evidence type="ECO:0000313" key="5">
    <source>
        <dbReference type="Proteomes" id="UP000029074"/>
    </source>
</evidence>
<gene>
    <name evidence="3" type="ORF">BGLCM_1368</name>
    <name evidence="2" type="ORF">BIFGAL_03114</name>
</gene>
<dbReference type="SUPFAM" id="SSF53041">
    <property type="entry name" value="Resolvase-like"/>
    <property type="match status" value="1"/>
</dbReference>
<protein>
    <submittedName>
        <fullName evidence="3">Integrase</fullName>
    </submittedName>
    <submittedName>
        <fullName evidence="2">Resolvase, N-terminal domain protein</fullName>
    </submittedName>
</protein>
<dbReference type="STRING" id="561180.BIFGAL_03114"/>
<dbReference type="SMART" id="SM00857">
    <property type="entry name" value="Resolvase"/>
    <property type="match status" value="1"/>
</dbReference>
<dbReference type="InterPro" id="IPR006119">
    <property type="entry name" value="Resolv_N"/>
</dbReference>
<reference evidence="3 5" key="2">
    <citation type="submission" date="2014-03" db="EMBL/GenBank/DDBJ databases">
        <title>Genomics of Bifidobacteria.</title>
        <authorList>
            <person name="Ventura M."/>
            <person name="Milani C."/>
            <person name="Lugli G.A."/>
        </authorList>
    </citation>
    <scope>NUCLEOTIDE SEQUENCE [LARGE SCALE GENOMIC DNA]</scope>
    <source>
        <strain evidence="3 5">LMG 11596</strain>
    </source>
</reference>
<dbReference type="GO" id="GO:0003677">
    <property type="term" value="F:DNA binding"/>
    <property type="evidence" value="ECO:0007669"/>
    <property type="project" value="InterPro"/>
</dbReference>